<dbReference type="InterPro" id="IPR026387">
    <property type="entry name" value="OMP_w_GlyGly"/>
</dbReference>
<protein>
    <recommendedName>
        <fullName evidence="4">Outer membrane protein</fullName>
    </recommendedName>
</protein>
<sequence>MRRTVLRGVTVAALALGCAGTAQATGGILGISGGANLWFHDPDGEILGRDVEGGDIDLDGDRDWNLWFEWDHILPGIPSVRLERTNLEQEGTGSTVVNLDHTDLTLFWSPIPLPMVGIDVGFTARNFDGEVRTPGLAADDPDTSLSGTRPMFFGRVGVNIPGSRIGFEGTLQTLPVGDHSVTDFRAHMVYRRWYTGAMIGYREFSVDLDDFSDVTLDVDFSGPYAGAFLRF</sequence>
<evidence type="ECO:0008006" key="4">
    <source>
        <dbReference type="Google" id="ProtNLM"/>
    </source>
</evidence>
<feature type="signal peptide" evidence="1">
    <location>
        <begin position="1"/>
        <end position="24"/>
    </location>
</feature>
<gene>
    <name evidence="2" type="ordered locus">Hhal_1690</name>
</gene>
<dbReference type="EMBL" id="CP000544">
    <property type="protein sequence ID" value="ABM62454.1"/>
    <property type="molecule type" value="Genomic_DNA"/>
</dbReference>
<accession>A1WXP2</accession>
<dbReference type="STRING" id="349124.Hhal_1690"/>
<dbReference type="AlphaFoldDB" id="A1WXP2"/>
<dbReference type="RefSeq" id="WP_011814476.1">
    <property type="nucleotide sequence ID" value="NC_008789.1"/>
</dbReference>
<keyword evidence="1" id="KW-0732">Signal</keyword>
<evidence type="ECO:0000313" key="2">
    <source>
        <dbReference type="EMBL" id="ABM62454.1"/>
    </source>
</evidence>
<name>A1WXP2_HALHL</name>
<dbReference type="Proteomes" id="UP000000647">
    <property type="component" value="Chromosome"/>
</dbReference>
<organism evidence="2 3">
    <name type="scientific">Halorhodospira halophila (strain DSM 244 / SL1)</name>
    <name type="common">Ectothiorhodospira halophila (strain DSM 244 / SL1)</name>
    <dbReference type="NCBI Taxonomy" id="349124"/>
    <lineage>
        <taxon>Bacteria</taxon>
        <taxon>Pseudomonadati</taxon>
        <taxon>Pseudomonadota</taxon>
        <taxon>Gammaproteobacteria</taxon>
        <taxon>Chromatiales</taxon>
        <taxon>Ectothiorhodospiraceae</taxon>
        <taxon>Halorhodospira</taxon>
    </lineage>
</organism>
<proteinExistence type="predicted"/>
<dbReference type="HOGENOM" id="CLU_093491_0_0_6"/>
<dbReference type="OrthoDB" id="6708408at2"/>
<dbReference type="PROSITE" id="PS51257">
    <property type="entry name" value="PROKAR_LIPOPROTEIN"/>
    <property type="match status" value="1"/>
</dbReference>
<evidence type="ECO:0000256" key="1">
    <source>
        <dbReference type="SAM" id="SignalP"/>
    </source>
</evidence>
<reference evidence="3" key="1">
    <citation type="submission" date="2006-12" db="EMBL/GenBank/DDBJ databases">
        <title>Complete sequence of Halorhodospira halophila SL1.</title>
        <authorList>
            <consortium name="US DOE Joint Genome Institute"/>
            <person name="Copeland A."/>
            <person name="Lucas S."/>
            <person name="Lapidus A."/>
            <person name="Barry K."/>
            <person name="Detter J.C."/>
            <person name="Glavina del Rio T."/>
            <person name="Hammon N."/>
            <person name="Israni S."/>
            <person name="Dalin E."/>
            <person name="Tice H."/>
            <person name="Pitluck S."/>
            <person name="Saunders E."/>
            <person name="Brettin T."/>
            <person name="Bruce D."/>
            <person name="Han C."/>
            <person name="Tapia R."/>
            <person name="Schmutz J."/>
            <person name="Larimer F."/>
            <person name="Land M."/>
            <person name="Hauser L."/>
            <person name="Kyrpides N."/>
            <person name="Mikhailova N."/>
            <person name="Hoff W."/>
            <person name="Richardson P."/>
        </authorList>
    </citation>
    <scope>NUCLEOTIDE SEQUENCE [LARGE SCALE GENOMIC DNA]</scope>
    <source>
        <strain evidence="3">DSM 244 / SL1</strain>
    </source>
</reference>
<keyword evidence="3" id="KW-1185">Reference proteome</keyword>
<reference evidence="2 3" key="2">
    <citation type="journal article" date="2013" name="Stand. Genomic Sci.">
        <title>Complete genome sequence of Halorhodospira halophila SL1.</title>
        <authorList>
            <person name="Challacombe J.F."/>
            <person name="Majid S."/>
            <person name="Deole R."/>
            <person name="Brettin T.S."/>
            <person name="Bruce D."/>
            <person name="Delano S.F."/>
            <person name="Detter J.C."/>
            <person name="Gleasner C.D."/>
            <person name="Han C.S."/>
            <person name="Misra M."/>
            <person name="Reitenga K.G."/>
            <person name="Mikhailova N."/>
            <person name="Woyke T."/>
            <person name="Pitluck S."/>
            <person name="Nolan M."/>
            <person name="Land M.L."/>
            <person name="Saunders E."/>
            <person name="Tapia R."/>
            <person name="Lapidus A."/>
            <person name="Ivanova N."/>
            <person name="Hoff W.D."/>
        </authorList>
    </citation>
    <scope>NUCLEOTIDE SEQUENCE [LARGE SCALE GENOMIC DNA]</scope>
    <source>
        <strain evidence="3">DSM 244 / SL1</strain>
    </source>
</reference>
<feature type="chain" id="PRO_5002640231" description="Outer membrane protein" evidence="1">
    <location>
        <begin position="25"/>
        <end position="231"/>
    </location>
</feature>
<dbReference type="KEGG" id="hha:Hhal_1690"/>
<evidence type="ECO:0000313" key="3">
    <source>
        <dbReference type="Proteomes" id="UP000000647"/>
    </source>
</evidence>
<dbReference type="NCBIfam" id="TIGR04219">
    <property type="entry name" value="OMP_w_GlyGly"/>
    <property type="match status" value="1"/>
</dbReference>